<dbReference type="GO" id="GO:0000271">
    <property type="term" value="P:polysaccharide biosynthetic process"/>
    <property type="evidence" value="ECO:0007669"/>
    <property type="project" value="TreeGrafter"/>
</dbReference>
<evidence type="ECO:0000313" key="1">
    <source>
        <dbReference type="EMBL" id="MPM47319.1"/>
    </source>
</evidence>
<dbReference type="InterPro" id="IPR006311">
    <property type="entry name" value="TAT_signal"/>
</dbReference>
<dbReference type="InterPro" id="IPR015424">
    <property type="entry name" value="PyrdxlP-dep_Trfase"/>
</dbReference>
<dbReference type="EMBL" id="VSSQ01011634">
    <property type="protein sequence ID" value="MPM47319.1"/>
    <property type="molecule type" value="Genomic_DNA"/>
</dbReference>
<protein>
    <submittedName>
        <fullName evidence="1">L-glutamine:2-deoxy-scyllo-inosose aminotransferase</fullName>
        <ecNumber evidence="1">2.6.1.100</ecNumber>
    </submittedName>
</protein>
<accession>A0A645A288</accession>
<dbReference type="CDD" id="cd00616">
    <property type="entry name" value="AHBA_syn"/>
    <property type="match status" value="1"/>
</dbReference>
<dbReference type="SUPFAM" id="SSF53383">
    <property type="entry name" value="PLP-dependent transferases"/>
    <property type="match status" value="1"/>
</dbReference>
<sequence length="457" mass="50700">MKSNEISRRRFIGTLAAATTGVAVSGITPVFGNSRDTSDKLALLGGTPVRGNKKWQTWPQWDAEKFNPKMNEVMGNRVWSRSRKVAEFEKKWAEMHGSKHCLTTVNGTNALSAAWMQSNIGPGDEVICSPYTFSASIFGILYKGAMPVFADIDPETFQIDPKQIRKKITPRTKGILPVHICGYPSDMPEIMKIAKEHNLFVVEDACQAHLAEIGGKRVGTFGNAGCFSFQASKNLPIGEGGGILTDDTEYFDRLYSYHNFGYASGSVSGQISSISALILANKIRMAEYQAVIGLCQLEKLEEQHKIRNENGAYLNEKLAAYPGITPVKLHKGATAASYYIYSMVYNQDKLDGLPRQRFIEALSAEGVPVGTGYPNDPLYGQPMMREVFKSEIYQKVYTADELDFEKYKQKNHCPSLIKTYGSALWIWNGGLMLGTKSDMDDIINAVDKIHNNVAKLK</sequence>
<proteinExistence type="predicted"/>
<dbReference type="PANTHER" id="PTHR30244">
    <property type="entry name" value="TRANSAMINASE"/>
    <property type="match status" value="1"/>
</dbReference>
<dbReference type="InterPro" id="IPR000653">
    <property type="entry name" value="DegT/StrS_aminotransferase"/>
</dbReference>
<reference evidence="1" key="1">
    <citation type="submission" date="2019-08" db="EMBL/GenBank/DDBJ databases">
        <authorList>
            <person name="Kucharzyk K."/>
            <person name="Murdoch R.W."/>
            <person name="Higgins S."/>
            <person name="Loffler F."/>
        </authorList>
    </citation>
    <scope>NUCLEOTIDE SEQUENCE</scope>
</reference>
<dbReference type="InterPro" id="IPR015422">
    <property type="entry name" value="PyrdxlP-dep_Trfase_small"/>
</dbReference>
<dbReference type="EC" id="2.6.1.100" evidence="1"/>
<dbReference type="Gene3D" id="3.90.1150.10">
    <property type="entry name" value="Aspartate Aminotransferase, domain 1"/>
    <property type="match status" value="1"/>
</dbReference>
<dbReference type="PROSITE" id="PS51318">
    <property type="entry name" value="TAT"/>
    <property type="match status" value="1"/>
</dbReference>
<dbReference type="Gene3D" id="3.40.640.10">
    <property type="entry name" value="Type I PLP-dependent aspartate aminotransferase-like (Major domain)"/>
    <property type="match status" value="1"/>
</dbReference>
<organism evidence="1">
    <name type="scientific">bioreactor metagenome</name>
    <dbReference type="NCBI Taxonomy" id="1076179"/>
    <lineage>
        <taxon>unclassified sequences</taxon>
        <taxon>metagenomes</taxon>
        <taxon>ecological metagenomes</taxon>
    </lineage>
</organism>
<dbReference type="InterPro" id="IPR015421">
    <property type="entry name" value="PyrdxlP-dep_Trfase_major"/>
</dbReference>
<name>A0A645A288_9ZZZZ</name>
<comment type="caution">
    <text evidence="1">The sequence shown here is derived from an EMBL/GenBank/DDBJ whole genome shotgun (WGS) entry which is preliminary data.</text>
</comment>
<keyword evidence="1" id="KW-0032">Aminotransferase</keyword>
<dbReference type="GO" id="GO:0030170">
    <property type="term" value="F:pyridoxal phosphate binding"/>
    <property type="evidence" value="ECO:0007669"/>
    <property type="project" value="TreeGrafter"/>
</dbReference>
<dbReference type="Pfam" id="PF01041">
    <property type="entry name" value="DegT_DnrJ_EryC1"/>
    <property type="match status" value="1"/>
</dbReference>
<dbReference type="PANTHER" id="PTHR30244:SF34">
    <property type="entry name" value="DTDP-4-AMINO-4,6-DIDEOXYGALACTOSE TRANSAMINASE"/>
    <property type="match status" value="1"/>
</dbReference>
<keyword evidence="1" id="KW-0808">Transferase</keyword>
<gene>
    <name evidence="1" type="primary">kanB_2</name>
    <name evidence="1" type="ORF">SDC9_94028</name>
</gene>
<dbReference type="AlphaFoldDB" id="A0A645A288"/>
<dbReference type="GO" id="GO:0008483">
    <property type="term" value="F:transaminase activity"/>
    <property type="evidence" value="ECO:0007669"/>
    <property type="project" value="UniProtKB-KW"/>
</dbReference>